<feature type="compositionally biased region" description="Basic and acidic residues" evidence="1">
    <location>
        <begin position="154"/>
        <end position="166"/>
    </location>
</feature>
<dbReference type="InterPro" id="IPR047092">
    <property type="entry name" value="AFUB_07903/YDR124W-like_hel"/>
</dbReference>
<dbReference type="RefSeq" id="XP_033381107.1">
    <property type="nucleotide sequence ID" value="XM_033526089.1"/>
</dbReference>
<feature type="region of interest" description="Disordered" evidence="1">
    <location>
        <begin position="62"/>
        <end position="81"/>
    </location>
</feature>
<feature type="compositionally biased region" description="Basic residues" evidence="1">
    <location>
        <begin position="167"/>
        <end position="189"/>
    </location>
</feature>
<dbReference type="InterPro" id="IPR021264">
    <property type="entry name" value="AFUB_079030/YDR124W-like"/>
</dbReference>
<dbReference type="EMBL" id="ML978072">
    <property type="protein sequence ID" value="KAF2012768.1"/>
    <property type="molecule type" value="Genomic_DNA"/>
</dbReference>
<evidence type="ECO:0000313" key="4">
    <source>
        <dbReference type="Proteomes" id="UP000799778"/>
    </source>
</evidence>
<dbReference type="Pfam" id="PF11001">
    <property type="entry name" value="AFUB_07903_YDR124W_hel"/>
    <property type="match status" value="1"/>
</dbReference>
<name>A0A6A5XHQ2_9PLEO</name>
<accession>A0A6A5XHQ2</accession>
<dbReference type="Proteomes" id="UP000799778">
    <property type="component" value="Unassembled WGS sequence"/>
</dbReference>
<dbReference type="PANTHER" id="PTHR36102:SF1">
    <property type="entry name" value="YDR124W-LIKE HELICAL BUNDLE DOMAIN-CONTAINING PROTEIN"/>
    <property type="match status" value="1"/>
</dbReference>
<dbReference type="GeneID" id="54283486"/>
<reference evidence="3" key="1">
    <citation type="journal article" date="2020" name="Stud. Mycol.">
        <title>101 Dothideomycetes genomes: a test case for predicting lifestyles and emergence of pathogens.</title>
        <authorList>
            <person name="Haridas S."/>
            <person name="Albert R."/>
            <person name="Binder M."/>
            <person name="Bloem J."/>
            <person name="Labutti K."/>
            <person name="Salamov A."/>
            <person name="Andreopoulos B."/>
            <person name="Baker S."/>
            <person name="Barry K."/>
            <person name="Bills G."/>
            <person name="Bluhm B."/>
            <person name="Cannon C."/>
            <person name="Castanera R."/>
            <person name="Culley D."/>
            <person name="Daum C."/>
            <person name="Ezra D."/>
            <person name="Gonzalez J."/>
            <person name="Henrissat B."/>
            <person name="Kuo A."/>
            <person name="Liang C."/>
            <person name="Lipzen A."/>
            <person name="Lutzoni F."/>
            <person name="Magnuson J."/>
            <person name="Mondo S."/>
            <person name="Nolan M."/>
            <person name="Ohm R."/>
            <person name="Pangilinan J."/>
            <person name="Park H.-J."/>
            <person name="Ramirez L."/>
            <person name="Alfaro M."/>
            <person name="Sun H."/>
            <person name="Tritt A."/>
            <person name="Yoshinaga Y."/>
            <person name="Zwiers L.-H."/>
            <person name="Turgeon B."/>
            <person name="Goodwin S."/>
            <person name="Spatafora J."/>
            <person name="Crous P."/>
            <person name="Grigoriev I."/>
        </authorList>
    </citation>
    <scope>NUCLEOTIDE SEQUENCE</scope>
    <source>
        <strain evidence="3">CBS 175.79</strain>
    </source>
</reference>
<protein>
    <recommendedName>
        <fullName evidence="2">Subtelomeric hrmA-associated cluster protein AFUB-079030/YDR124W-like helical bundle domain-containing protein</fullName>
    </recommendedName>
</protein>
<proteinExistence type="predicted"/>
<evidence type="ECO:0000259" key="2">
    <source>
        <dbReference type="Pfam" id="PF11001"/>
    </source>
</evidence>
<gene>
    <name evidence="3" type="ORF">BU24DRAFT_412097</name>
</gene>
<feature type="region of interest" description="Disordered" evidence="1">
    <location>
        <begin position="154"/>
        <end position="190"/>
    </location>
</feature>
<feature type="compositionally biased region" description="Basic and acidic residues" evidence="1">
    <location>
        <begin position="388"/>
        <end position="397"/>
    </location>
</feature>
<feature type="region of interest" description="Disordered" evidence="1">
    <location>
        <begin position="661"/>
        <end position="695"/>
    </location>
</feature>
<dbReference type="OrthoDB" id="5338458at2759"/>
<feature type="region of interest" description="Disordered" evidence="1">
    <location>
        <begin position="388"/>
        <end position="491"/>
    </location>
</feature>
<feature type="domain" description="Subtelomeric hrmA-associated cluster protein AFUB-079030/YDR124W-like helical bundle" evidence="2">
    <location>
        <begin position="215"/>
        <end position="303"/>
    </location>
</feature>
<feature type="region of interest" description="Disordered" evidence="1">
    <location>
        <begin position="1"/>
        <end position="50"/>
    </location>
</feature>
<dbReference type="PANTHER" id="PTHR36102">
    <property type="entry name" value="CHROMOSOME 10, WHOLE GENOME SHOTGUN SEQUENCE"/>
    <property type="match status" value="1"/>
</dbReference>
<feature type="compositionally biased region" description="Basic and acidic residues" evidence="1">
    <location>
        <begin position="408"/>
        <end position="432"/>
    </location>
</feature>
<keyword evidence="4" id="KW-1185">Reference proteome</keyword>
<evidence type="ECO:0000256" key="1">
    <source>
        <dbReference type="SAM" id="MobiDB-lite"/>
    </source>
</evidence>
<sequence length="695" mass="77725">MARGPGAAAASMVASGQQQQHQQPVPPPTTGAQRPHHHHHRFGRGEGGLKALRRANPFVLTEEETGGQELINPSPCTQEDDQEVEGIPVGRVLNVRGKLVLQSLKGFEHLDFNNVVSEQNKPQADLPVKPEPARDVNAKVLGPEAYAPSKIQELSKAHDDNAEPPKSKSRKKSSAKPRAQRKQAVKRTRSIAQLNECEDKEKIVKTVPTQTFYIADIDALRFFYETRLSELTLKPIRKILTEWVAIVTPKRRKYYGKYSKKCFPSQLPKGHCPPWWPDDVHYEEPSHLESAPLKKLGAQIMLLHRFTSPETGEPRNNWIRDLRRTAEYSVNVTPLGDFTSSSMTDTKGFSRYNADMKTRALNIIIPDLFDTAQSFEDHVAFYDLYDGKTNEDPDSLRGKQHTWASIPRPERTITFKPTAEKKRLRIAERDSASAETVEDPEMNMARRGSTSGTKSRRSSRASPSPPPVRRASMPRPRIVPDAEPEPPVQRHSTVPLPIAQQQLVAGLAPLSLSTTVAAHPAIMPPQPTFQSSEIPVTQAYHGLPVSYVPYPEPSMNELQSYQSYVRNGNGMGYVMPRWPTADQCYPPTPNFHPQQMPQFFSTLPHNSTHGLSSSGPPCTNTYTDMSSQNYMGPIFNSAMPISNMDLPVPSPMDCKMSFGSTMSFDSNPAEDMARPMEEQRGPFLPLNRHGQQQLQ</sequence>
<evidence type="ECO:0000313" key="3">
    <source>
        <dbReference type="EMBL" id="KAF2012768.1"/>
    </source>
</evidence>
<organism evidence="3 4">
    <name type="scientific">Aaosphaeria arxii CBS 175.79</name>
    <dbReference type="NCBI Taxonomy" id="1450172"/>
    <lineage>
        <taxon>Eukaryota</taxon>
        <taxon>Fungi</taxon>
        <taxon>Dikarya</taxon>
        <taxon>Ascomycota</taxon>
        <taxon>Pezizomycotina</taxon>
        <taxon>Dothideomycetes</taxon>
        <taxon>Pleosporomycetidae</taxon>
        <taxon>Pleosporales</taxon>
        <taxon>Pleosporales incertae sedis</taxon>
        <taxon>Aaosphaeria</taxon>
    </lineage>
</organism>
<feature type="compositionally biased region" description="Basic and acidic residues" evidence="1">
    <location>
        <begin position="671"/>
        <end position="680"/>
    </location>
</feature>
<dbReference type="AlphaFoldDB" id="A0A6A5XHQ2"/>